<name>A0ABW4G5E9_9ACTN</name>
<dbReference type="RefSeq" id="WP_219530982.1">
    <property type="nucleotide sequence ID" value="NZ_JAHKRM010000010.1"/>
</dbReference>
<proteinExistence type="predicted"/>
<sequence>MTEVSPPPGALEMTGLRARARAARRTAIVTLSCSLALIAFSQSLAERAPAGKETLPLAVLALTLFLVALPALAATQAVWGARTRAVRRREHELYASPPGAPLRALSRLGVGCGWAVTLLLGCTVPRPFRESGLYDLAHALGQATEGLTLVGSAAGVCFAAWWAREAWGQPARAGRPGGSPGDPWDPDRPARRRKGTTLRASAEPRTGATPRTGAALRAGAALRVEAALRAAGALRAGSGLQVGAVVGVVGLVGARAHLWEPATLTLYALLATVLVCGVVTGE</sequence>
<feature type="transmembrane region" description="Helical" evidence="2">
    <location>
        <begin position="264"/>
        <end position="281"/>
    </location>
</feature>
<evidence type="ECO:0000256" key="1">
    <source>
        <dbReference type="SAM" id="MobiDB-lite"/>
    </source>
</evidence>
<keyword evidence="4" id="KW-1185">Reference proteome</keyword>
<gene>
    <name evidence="3" type="ORF">ACFSJ0_12600</name>
</gene>
<feature type="transmembrane region" description="Helical" evidence="2">
    <location>
        <begin position="239"/>
        <end position="258"/>
    </location>
</feature>
<reference evidence="4" key="1">
    <citation type="journal article" date="2019" name="Int. J. Syst. Evol. Microbiol.">
        <title>The Global Catalogue of Microorganisms (GCM) 10K type strain sequencing project: providing services to taxonomists for standard genome sequencing and annotation.</title>
        <authorList>
            <consortium name="The Broad Institute Genomics Platform"/>
            <consortium name="The Broad Institute Genome Sequencing Center for Infectious Disease"/>
            <person name="Wu L."/>
            <person name="Ma J."/>
        </authorList>
    </citation>
    <scope>NUCLEOTIDE SEQUENCE [LARGE SCALE GENOMIC DNA]</scope>
    <source>
        <strain evidence="4">CGMCC 1.15399</strain>
    </source>
</reference>
<protein>
    <recommendedName>
        <fullName evidence="5">DUF3180 family protein</fullName>
    </recommendedName>
</protein>
<keyword evidence="2" id="KW-1133">Transmembrane helix</keyword>
<evidence type="ECO:0000256" key="2">
    <source>
        <dbReference type="SAM" id="Phobius"/>
    </source>
</evidence>
<accession>A0ABW4G5E9</accession>
<keyword evidence="2" id="KW-0472">Membrane</keyword>
<evidence type="ECO:0008006" key="5">
    <source>
        <dbReference type="Google" id="ProtNLM"/>
    </source>
</evidence>
<evidence type="ECO:0000313" key="3">
    <source>
        <dbReference type="EMBL" id="MFD1537884.1"/>
    </source>
</evidence>
<keyword evidence="2" id="KW-0812">Transmembrane</keyword>
<feature type="region of interest" description="Disordered" evidence="1">
    <location>
        <begin position="170"/>
        <end position="212"/>
    </location>
</feature>
<evidence type="ECO:0000313" key="4">
    <source>
        <dbReference type="Proteomes" id="UP001597097"/>
    </source>
</evidence>
<comment type="caution">
    <text evidence="3">The sequence shown here is derived from an EMBL/GenBank/DDBJ whole genome shotgun (WGS) entry which is preliminary data.</text>
</comment>
<organism evidence="3 4">
    <name type="scientific">Nonomuraea guangzhouensis</name>
    <dbReference type="NCBI Taxonomy" id="1291555"/>
    <lineage>
        <taxon>Bacteria</taxon>
        <taxon>Bacillati</taxon>
        <taxon>Actinomycetota</taxon>
        <taxon>Actinomycetes</taxon>
        <taxon>Streptosporangiales</taxon>
        <taxon>Streptosporangiaceae</taxon>
        <taxon>Nonomuraea</taxon>
    </lineage>
</organism>
<dbReference type="EMBL" id="JBHUCM010000012">
    <property type="protein sequence ID" value="MFD1537884.1"/>
    <property type="molecule type" value="Genomic_DNA"/>
</dbReference>
<dbReference type="Proteomes" id="UP001597097">
    <property type="component" value="Unassembled WGS sequence"/>
</dbReference>
<feature type="transmembrane region" description="Helical" evidence="2">
    <location>
        <begin position="55"/>
        <end position="79"/>
    </location>
</feature>